<dbReference type="InterPro" id="IPR018682">
    <property type="entry name" value="DUF2167_membr"/>
</dbReference>
<keyword evidence="4" id="KW-1185">Reference proteome</keyword>
<feature type="signal peptide" evidence="2">
    <location>
        <begin position="1"/>
        <end position="36"/>
    </location>
</feature>
<keyword evidence="2" id="KW-0732">Signal</keyword>
<dbReference type="AlphaFoldDB" id="A0A9X1ZYN8"/>
<reference evidence="3" key="1">
    <citation type="submission" date="2022-01" db="EMBL/GenBank/DDBJ databases">
        <title>Genome sequence and assembly of Parabukholderia sp. RG36.</title>
        <authorList>
            <person name="Chhetri G."/>
        </authorList>
    </citation>
    <scope>NUCLEOTIDE SEQUENCE</scope>
    <source>
        <strain evidence="3">RG36</strain>
    </source>
</reference>
<proteinExistence type="predicted"/>
<evidence type="ECO:0000313" key="3">
    <source>
        <dbReference type="EMBL" id="MCG5077494.1"/>
    </source>
</evidence>
<evidence type="ECO:0000256" key="1">
    <source>
        <dbReference type="SAM" id="Phobius"/>
    </source>
</evidence>
<dbReference type="Proteomes" id="UP001139308">
    <property type="component" value="Unassembled WGS sequence"/>
</dbReference>
<feature type="chain" id="PRO_5040726669" evidence="2">
    <location>
        <begin position="37"/>
        <end position="289"/>
    </location>
</feature>
<name>A0A9X1ZYN8_9BURK</name>
<sequence>MKGPTEGKFQPSSAIQTGKRLLAVLVAAIVVTAAQADEPVVKDPHHGPYSQEIASVGSWKVNPGYLSLDPADTTRLMEKMQNPGVENTWLYAPEGLNRWFAVVNYQDAGHVNDDEKIDPEAILEQLKKGNELSNEERRKRGWPEMHLIGWQVEPHYEPDTKRLSWATLSEANGEKVVNYTTKVLSRTGVATVVLVTDPASLEQSIAELKAQLDGFAFNSDQTYAEFRNGDKIAEYGLTGLIVGGAAAAAVKTGAWKWALGILAAGWKVFAAAAVALLAGVKSLFKRRSA</sequence>
<organism evidence="3 4">
    <name type="scientific">Paraburkholderia tagetis</name>
    <dbReference type="NCBI Taxonomy" id="2913261"/>
    <lineage>
        <taxon>Bacteria</taxon>
        <taxon>Pseudomonadati</taxon>
        <taxon>Pseudomonadota</taxon>
        <taxon>Betaproteobacteria</taxon>
        <taxon>Burkholderiales</taxon>
        <taxon>Burkholderiaceae</taxon>
        <taxon>Paraburkholderia</taxon>
    </lineage>
</organism>
<accession>A0A9X1ZYN8</accession>
<gene>
    <name evidence="3" type="ORF">L5014_29835</name>
</gene>
<feature type="transmembrane region" description="Helical" evidence="1">
    <location>
        <begin position="257"/>
        <end position="280"/>
    </location>
</feature>
<evidence type="ECO:0000313" key="4">
    <source>
        <dbReference type="Proteomes" id="UP001139308"/>
    </source>
</evidence>
<protein>
    <submittedName>
        <fullName evidence="3">DUF2167 domain-containing protein</fullName>
    </submittedName>
</protein>
<dbReference type="RefSeq" id="WP_238467394.1">
    <property type="nucleotide sequence ID" value="NZ_JAKLJA010000037.1"/>
</dbReference>
<keyword evidence="1" id="KW-0812">Transmembrane</keyword>
<dbReference type="Pfam" id="PF09935">
    <property type="entry name" value="DUF2167"/>
    <property type="match status" value="1"/>
</dbReference>
<keyword evidence="1" id="KW-0472">Membrane</keyword>
<evidence type="ECO:0000256" key="2">
    <source>
        <dbReference type="SAM" id="SignalP"/>
    </source>
</evidence>
<comment type="caution">
    <text evidence="3">The sequence shown here is derived from an EMBL/GenBank/DDBJ whole genome shotgun (WGS) entry which is preliminary data.</text>
</comment>
<keyword evidence="1" id="KW-1133">Transmembrane helix</keyword>
<dbReference type="EMBL" id="JAKLJA010000037">
    <property type="protein sequence ID" value="MCG5077494.1"/>
    <property type="molecule type" value="Genomic_DNA"/>
</dbReference>